<gene>
    <name evidence="2" type="primary">LOC142176714</name>
</gene>
<proteinExistence type="predicted"/>
<accession>A0AC58TUX1</accession>
<protein>
    <submittedName>
        <fullName evidence="2">Uncharacterized protein LOC142176714</fullName>
    </submittedName>
</protein>
<organism evidence="1 2">
    <name type="scientific">Nicotiana tabacum</name>
    <name type="common">Common tobacco</name>
    <dbReference type="NCBI Taxonomy" id="4097"/>
    <lineage>
        <taxon>Eukaryota</taxon>
        <taxon>Viridiplantae</taxon>
        <taxon>Streptophyta</taxon>
        <taxon>Embryophyta</taxon>
        <taxon>Tracheophyta</taxon>
        <taxon>Spermatophyta</taxon>
        <taxon>Magnoliopsida</taxon>
        <taxon>eudicotyledons</taxon>
        <taxon>Gunneridae</taxon>
        <taxon>Pentapetalae</taxon>
        <taxon>asterids</taxon>
        <taxon>lamiids</taxon>
        <taxon>Solanales</taxon>
        <taxon>Solanaceae</taxon>
        <taxon>Nicotianoideae</taxon>
        <taxon>Nicotianeae</taxon>
        <taxon>Nicotiana</taxon>
    </lineage>
</organism>
<reference evidence="1" key="1">
    <citation type="journal article" date="2014" name="Nat. Commun.">
        <title>The tobacco genome sequence and its comparison with those of tomato and potato.</title>
        <authorList>
            <person name="Sierro N."/>
            <person name="Battey J.N."/>
            <person name="Ouadi S."/>
            <person name="Bakaher N."/>
            <person name="Bovet L."/>
            <person name="Willig A."/>
            <person name="Goepfert S."/>
            <person name="Peitsch M.C."/>
            <person name="Ivanov N.V."/>
        </authorList>
    </citation>
    <scope>NUCLEOTIDE SEQUENCE [LARGE SCALE GENOMIC DNA]</scope>
</reference>
<dbReference type="Proteomes" id="UP000790787">
    <property type="component" value="Chromosome 3"/>
</dbReference>
<evidence type="ECO:0000313" key="1">
    <source>
        <dbReference type="Proteomes" id="UP000790787"/>
    </source>
</evidence>
<evidence type="ECO:0000313" key="2">
    <source>
        <dbReference type="RefSeq" id="XP_075101018.1"/>
    </source>
</evidence>
<name>A0AC58TUX1_TOBAC</name>
<dbReference type="RefSeq" id="XP_075101018.1">
    <property type="nucleotide sequence ID" value="XM_075244917.1"/>
</dbReference>
<keyword evidence="1" id="KW-1185">Reference proteome</keyword>
<reference evidence="2" key="2">
    <citation type="submission" date="2025-08" db="UniProtKB">
        <authorList>
            <consortium name="RefSeq"/>
        </authorList>
    </citation>
    <scope>IDENTIFICATION</scope>
    <source>
        <tissue evidence="2">Leaf</tissue>
    </source>
</reference>
<sequence>MAKDSELWDVIYVGPFVPAKFLATQLISTYQSAKEIWEAFQTAHEGTRQVKQSNIDMLTTEYELFRMKDDESIQDMHTRFTSIVNELHSLGEIIPRNKLVKKILSVLPSS</sequence>